<dbReference type="InterPro" id="IPR027417">
    <property type="entry name" value="P-loop_NTPase"/>
</dbReference>
<dbReference type="PANTHER" id="PTHR30050:SF4">
    <property type="entry name" value="ATP-BINDING PROTEIN RV3427C IN INSERTION SEQUENCE-RELATED"/>
    <property type="match status" value="1"/>
</dbReference>
<comment type="similarity">
    <text evidence="1">Belongs to the IS21/IS1162 putative ATP-binding protein family.</text>
</comment>
<evidence type="ECO:0000313" key="5">
    <source>
        <dbReference type="EMBL" id="TWW08367.1"/>
    </source>
</evidence>
<dbReference type="InterPro" id="IPR002611">
    <property type="entry name" value="IstB_ATP-bd"/>
</dbReference>
<protein>
    <submittedName>
        <fullName evidence="5">ATPase AAA</fullName>
    </submittedName>
</protein>
<evidence type="ECO:0000313" key="6">
    <source>
        <dbReference type="Proteomes" id="UP000321083"/>
    </source>
</evidence>
<dbReference type="AlphaFoldDB" id="A0A5C6M276"/>
<keyword evidence="2" id="KW-0547">Nucleotide-binding</keyword>
<dbReference type="SUPFAM" id="SSF52540">
    <property type="entry name" value="P-loop containing nucleoside triphosphate hydrolases"/>
    <property type="match status" value="1"/>
</dbReference>
<evidence type="ECO:0000256" key="3">
    <source>
        <dbReference type="ARBA" id="ARBA00022840"/>
    </source>
</evidence>
<dbReference type="SMART" id="SM00382">
    <property type="entry name" value="AAA"/>
    <property type="match status" value="1"/>
</dbReference>
<dbReference type="Gene3D" id="3.40.50.300">
    <property type="entry name" value="P-loop containing nucleotide triphosphate hydrolases"/>
    <property type="match status" value="1"/>
</dbReference>
<keyword evidence="3" id="KW-0067">ATP-binding</keyword>
<feature type="domain" description="AAA+ ATPase" evidence="4">
    <location>
        <begin position="104"/>
        <end position="238"/>
    </location>
</feature>
<dbReference type="InterPro" id="IPR028350">
    <property type="entry name" value="DNAC/IstB-like"/>
</dbReference>
<dbReference type="InterPro" id="IPR047661">
    <property type="entry name" value="IstB"/>
</dbReference>
<dbReference type="EMBL" id="SRHE01000703">
    <property type="protein sequence ID" value="TWW08367.1"/>
    <property type="molecule type" value="Genomic_DNA"/>
</dbReference>
<accession>A0A5C6M276</accession>
<dbReference type="Pfam" id="PF01695">
    <property type="entry name" value="IstB_IS21"/>
    <property type="match status" value="1"/>
</dbReference>
<evidence type="ECO:0000259" key="4">
    <source>
        <dbReference type="SMART" id="SM00382"/>
    </source>
</evidence>
<dbReference type="PIRSF" id="PIRSF003073">
    <property type="entry name" value="DNAC_TnpB_IstB"/>
    <property type="match status" value="1"/>
</dbReference>
<name>A0A5C6M276_9PLAN</name>
<reference evidence="5 6" key="2">
    <citation type="submission" date="2019-08" db="EMBL/GenBank/DDBJ databases">
        <authorList>
            <person name="Henke P."/>
        </authorList>
    </citation>
    <scope>NUCLEOTIDE SEQUENCE [LARGE SCALE GENOMIC DNA]</scope>
    <source>
        <strain evidence="5">Phe10_nw2017</strain>
    </source>
</reference>
<dbReference type="GO" id="GO:0005524">
    <property type="term" value="F:ATP binding"/>
    <property type="evidence" value="ECO:0007669"/>
    <property type="project" value="UniProtKB-KW"/>
</dbReference>
<dbReference type="Proteomes" id="UP000321083">
    <property type="component" value="Unassembled WGS sequence"/>
</dbReference>
<evidence type="ECO:0000256" key="1">
    <source>
        <dbReference type="ARBA" id="ARBA00008059"/>
    </source>
</evidence>
<keyword evidence="6" id="KW-1185">Reference proteome</keyword>
<dbReference type="InterPro" id="IPR003593">
    <property type="entry name" value="AAA+_ATPase"/>
</dbReference>
<evidence type="ECO:0000256" key="2">
    <source>
        <dbReference type="ARBA" id="ARBA00022741"/>
    </source>
</evidence>
<dbReference type="NCBIfam" id="NF038214">
    <property type="entry name" value="IS21_help_AAA"/>
    <property type="match status" value="1"/>
</dbReference>
<proteinExistence type="inferred from homology"/>
<dbReference type="GO" id="GO:0006260">
    <property type="term" value="P:DNA replication"/>
    <property type="evidence" value="ECO:0007669"/>
    <property type="project" value="TreeGrafter"/>
</dbReference>
<gene>
    <name evidence="5" type="ORF">E3A20_25050</name>
</gene>
<organism evidence="5 6">
    <name type="scientific">Planctomyces bekefii</name>
    <dbReference type="NCBI Taxonomy" id="1653850"/>
    <lineage>
        <taxon>Bacteria</taxon>
        <taxon>Pseudomonadati</taxon>
        <taxon>Planctomycetota</taxon>
        <taxon>Planctomycetia</taxon>
        <taxon>Planctomycetales</taxon>
        <taxon>Planctomycetaceae</taxon>
        <taxon>Planctomyces</taxon>
    </lineage>
</organism>
<sequence>MSDRQPKLHELLLEQLAELNLTQIAADYRETLDEGARKNSSMLEVLSTLISSEITARRQRALQRRILLAKLPKMKTLAEYQFGFPKKIPKQKITRLFDCEFVEQHQSAVLIGPTGVGKTHLLTALGYIACERGLTVRFTRVIDMINRLTAAQMNGTLQQTLKVYTKPSLLLLDELGYLPIDKRGADLLFQIVTARYETGSIVITTNRPFRDWGRIFDLDNTLATAMIDRLMHHGEAIVIQGTSFRMKDSTPDE</sequence>
<dbReference type="PANTHER" id="PTHR30050">
    <property type="entry name" value="CHROMOSOMAL REPLICATION INITIATOR PROTEIN DNAA"/>
    <property type="match status" value="1"/>
</dbReference>
<reference evidence="5 6" key="1">
    <citation type="submission" date="2019-08" db="EMBL/GenBank/DDBJ databases">
        <title>100 year-old enigma solved: identification of Planctomyces bekefii, the type genus and species of the phylum Planctomycetes.</title>
        <authorList>
            <person name="Svetlana D.N."/>
            <person name="Overmann J."/>
        </authorList>
    </citation>
    <scope>NUCLEOTIDE SEQUENCE [LARGE SCALE GENOMIC DNA]</scope>
    <source>
        <strain evidence="5">Phe10_nw2017</strain>
    </source>
</reference>
<comment type="caution">
    <text evidence="5">The sequence shown here is derived from an EMBL/GenBank/DDBJ whole genome shotgun (WGS) entry which is preliminary data.</text>
</comment>